<name>A0A0R1JRT3_9LACO</name>
<dbReference type="AlphaFoldDB" id="A0A0R1JRT3"/>
<proteinExistence type="predicted"/>
<keyword evidence="1" id="KW-1133">Transmembrane helix</keyword>
<comment type="caution">
    <text evidence="2">The sequence shown here is derived from an EMBL/GenBank/DDBJ whole genome shotgun (WGS) entry which is preliminary data.</text>
</comment>
<feature type="transmembrane region" description="Helical" evidence="1">
    <location>
        <begin position="29"/>
        <end position="50"/>
    </location>
</feature>
<keyword evidence="1" id="KW-0812">Transmembrane</keyword>
<organism evidence="2 3">
    <name type="scientific">Lacticaseibacillus nasuensis JCM 17158</name>
    <dbReference type="NCBI Taxonomy" id="1291734"/>
    <lineage>
        <taxon>Bacteria</taxon>
        <taxon>Bacillati</taxon>
        <taxon>Bacillota</taxon>
        <taxon>Bacilli</taxon>
        <taxon>Lactobacillales</taxon>
        <taxon>Lactobacillaceae</taxon>
        <taxon>Lacticaseibacillus</taxon>
    </lineage>
</organism>
<protein>
    <submittedName>
        <fullName evidence="2">Uncharacterized protein</fullName>
    </submittedName>
</protein>
<keyword evidence="3" id="KW-1185">Reference proteome</keyword>
<evidence type="ECO:0000313" key="3">
    <source>
        <dbReference type="Proteomes" id="UP000051804"/>
    </source>
</evidence>
<keyword evidence="1" id="KW-0472">Membrane</keyword>
<accession>A0A0R1JRT3</accession>
<dbReference type="PATRIC" id="fig|1291734.4.peg.668"/>
<dbReference type="RefSeq" id="WP_156408297.1">
    <property type="nucleotide sequence ID" value="NZ_AZDJ01000033.1"/>
</dbReference>
<gene>
    <name evidence="2" type="ORF">FD02_GL000650</name>
</gene>
<dbReference type="EMBL" id="AZDJ01000033">
    <property type="protein sequence ID" value="KRK70194.1"/>
    <property type="molecule type" value="Genomic_DNA"/>
</dbReference>
<reference evidence="2 3" key="1">
    <citation type="journal article" date="2015" name="Genome Announc.">
        <title>Expanding the biotechnology potential of lactobacilli through comparative genomics of 213 strains and associated genera.</title>
        <authorList>
            <person name="Sun Z."/>
            <person name="Harris H.M."/>
            <person name="McCann A."/>
            <person name="Guo C."/>
            <person name="Argimon S."/>
            <person name="Zhang W."/>
            <person name="Yang X."/>
            <person name="Jeffery I.B."/>
            <person name="Cooney J.C."/>
            <person name="Kagawa T.F."/>
            <person name="Liu W."/>
            <person name="Song Y."/>
            <person name="Salvetti E."/>
            <person name="Wrobel A."/>
            <person name="Rasinkangas P."/>
            <person name="Parkhill J."/>
            <person name="Rea M.C."/>
            <person name="O'Sullivan O."/>
            <person name="Ritari J."/>
            <person name="Douillard F.P."/>
            <person name="Paul Ross R."/>
            <person name="Yang R."/>
            <person name="Briner A.E."/>
            <person name="Felis G.E."/>
            <person name="de Vos W.M."/>
            <person name="Barrangou R."/>
            <person name="Klaenhammer T.R."/>
            <person name="Caufield P.W."/>
            <person name="Cui Y."/>
            <person name="Zhang H."/>
            <person name="O'Toole P.W."/>
        </authorList>
    </citation>
    <scope>NUCLEOTIDE SEQUENCE [LARGE SCALE GENOMIC DNA]</scope>
    <source>
        <strain evidence="2 3">JCM 17158</strain>
    </source>
</reference>
<sequence>MAKYLLIITLIASILIMLGETRHNRYLIWAALALFLSIVGFLLWLLFFLVPAM</sequence>
<dbReference type="STRING" id="1291734.FD02_GL000650"/>
<dbReference type="Proteomes" id="UP000051804">
    <property type="component" value="Unassembled WGS sequence"/>
</dbReference>
<evidence type="ECO:0000313" key="2">
    <source>
        <dbReference type="EMBL" id="KRK70194.1"/>
    </source>
</evidence>
<evidence type="ECO:0000256" key="1">
    <source>
        <dbReference type="SAM" id="Phobius"/>
    </source>
</evidence>